<dbReference type="STRING" id="313628.LNTAR_16603"/>
<dbReference type="EMBL" id="ABCK01000019">
    <property type="protein sequence ID" value="EDM26186.1"/>
    <property type="molecule type" value="Genomic_DNA"/>
</dbReference>
<dbReference type="PANTHER" id="PTHR43751">
    <property type="entry name" value="SULFATASE"/>
    <property type="match status" value="1"/>
</dbReference>
<evidence type="ECO:0000259" key="1">
    <source>
        <dbReference type="Pfam" id="PF00884"/>
    </source>
</evidence>
<dbReference type="Pfam" id="PF00884">
    <property type="entry name" value="Sulfatase"/>
    <property type="match status" value="1"/>
</dbReference>
<comment type="caution">
    <text evidence="2">The sequence shown here is derived from an EMBL/GenBank/DDBJ whole genome shotgun (WGS) entry which is preliminary data.</text>
</comment>
<feature type="domain" description="Sulfatase N-terminal" evidence="1">
    <location>
        <begin position="21"/>
        <end position="401"/>
    </location>
</feature>
<dbReference type="eggNOG" id="COG3119">
    <property type="taxonomic scope" value="Bacteria"/>
</dbReference>
<name>A6DQD5_9BACT</name>
<reference evidence="2 3" key="1">
    <citation type="journal article" date="2010" name="J. Bacteriol.">
        <title>Genome sequence of Lentisphaera araneosa HTCC2155T, the type species of the order Lentisphaerales in the phylum Lentisphaerae.</title>
        <authorList>
            <person name="Thrash J.C."/>
            <person name="Cho J.C."/>
            <person name="Vergin K.L."/>
            <person name="Morris R.M."/>
            <person name="Giovannoni S.J."/>
        </authorList>
    </citation>
    <scope>NUCLEOTIDE SEQUENCE [LARGE SCALE GENOMIC DNA]</scope>
    <source>
        <strain evidence="2 3">HTCC2155</strain>
    </source>
</reference>
<keyword evidence="3" id="KW-1185">Reference proteome</keyword>
<dbReference type="OrthoDB" id="9762324at2"/>
<dbReference type="AlphaFoldDB" id="A6DQD5"/>
<dbReference type="Proteomes" id="UP000004947">
    <property type="component" value="Unassembled WGS sequence"/>
</dbReference>
<dbReference type="SUPFAM" id="SSF53649">
    <property type="entry name" value="Alkaline phosphatase-like"/>
    <property type="match status" value="1"/>
</dbReference>
<dbReference type="InterPro" id="IPR017850">
    <property type="entry name" value="Alkaline_phosphatase_core_sf"/>
</dbReference>
<sequence>MKIIKRLLILLGFSLGATEKPNVILIFADDLGIEMLGAYGQKVINTPNIDRLAEEGMKFNNYYGAVFCAPARWTLLSGLHDGRLGGWSHNRAGLPIKYDMNQMSLAEYEMAFAEHKKTSLKIDDSEVFLAQMAAKAGYYTGQIGKLDRGFLTWDERVKRHGWDYHYGYYDHVRAHGFYPPYLWENGKKILIEGNDSPTCGKTSDASDEPVGWGGTVYSQDLFLDKILSFIRKNKSRPFFLYHPTQLPHGPIAVNEIDPLFKDRADLNFVEKKYATMIKILDDHVGEIVKELKKQGIDDKTVIFFTSDNGHELYYDPTRSFNKQLLANGEKADLDNNKWRSSDFGDVFNAVGTRAGLKRSVYQGGVQVPMIVRWPGNIAQGTETKHLSAHYDFMATLAEICGAEVPKGKDSLSYLPTLKSEKQLVEHDYVIIGKNQRQMGKSALISKTGYKLIEVDRKRDLFQLYDLRSDNDERHNIIAQFPELAEKLKKQLLSQLESTRPDLN</sequence>
<dbReference type="RefSeq" id="WP_007280064.1">
    <property type="nucleotide sequence ID" value="NZ_ABCK01000019.1"/>
</dbReference>
<dbReference type="Gene3D" id="3.40.720.10">
    <property type="entry name" value="Alkaline Phosphatase, subunit A"/>
    <property type="match status" value="1"/>
</dbReference>
<protein>
    <submittedName>
        <fullName evidence="2">Arylsulfatase A</fullName>
    </submittedName>
</protein>
<accession>A6DQD5</accession>
<proteinExistence type="predicted"/>
<gene>
    <name evidence="2" type="ORF">LNTAR_16603</name>
</gene>
<dbReference type="PANTHER" id="PTHR43751:SF3">
    <property type="entry name" value="SULFATASE N-TERMINAL DOMAIN-CONTAINING PROTEIN"/>
    <property type="match status" value="1"/>
</dbReference>
<dbReference type="InterPro" id="IPR052701">
    <property type="entry name" value="GAG_Ulvan_Degrading_Sulfatases"/>
</dbReference>
<dbReference type="CDD" id="cd16145">
    <property type="entry name" value="ARS_like"/>
    <property type="match status" value="1"/>
</dbReference>
<evidence type="ECO:0000313" key="3">
    <source>
        <dbReference type="Proteomes" id="UP000004947"/>
    </source>
</evidence>
<evidence type="ECO:0000313" key="2">
    <source>
        <dbReference type="EMBL" id="EDM26186.1"/>
    </source>
</evidence>
<dbReference type="InterPro" id="IPR000917">
    <property type="entry name" value="Sulfatase_N"/>
</dbReference>
<organism evidence="2 3">
    <name type="scientific">Lentisphaera araneosa HTCC2155</name>
    <dbReference type="NCBI Taxonomy" id="313628"/>
    <lineage>
        <taxon>Bacteria</taxon>
        <taxon>Pseudomonadati</taxon>
        <taxon>Lentisphaerota</taxon>
        <taxon>Lentisphaeria</taxon>
        <taxon>Lentisphaerales</taxon>
        <taxon>Lentisphaeraceae</taxon>
        <taxon>Lentisphaera</taxon>
    </lineage>
</organism>